<accession>A0A810L4S7</accession>
<name>A0A810L4S7_9ACTN</name>
<dbReference type="RefSeq" id="WP_157034626.1">
    <property type="nucleotide sequence ID" value="NZ_AP023354.1"/>
</dbReference>
<reference evidence="2" key="1">
    <citation type="submission" date="2020-08" db="EMBL/GenBank/DDBJ databases">
        <title>Whole genome shotgun sequence of Actinocatenispora sera NBRC 101916.</title>
        <authorList>
            <person name="Komaki H."/>
            <person name="Tamura T."/>
        </authorList>
    </citation>
    <scope>NUCLEOTIDE SEQUENCE</scope>
    <source>
        <strain evidence="2">NBRC 101916</strain>
    </source>
</reference>
<dbReference type="Proteomes" id="UP000680750">
    <property type="component" value="Chromosome"/>
</dbReference>
<dbReference type="AlphaFoldDB" id="A0A810L4S7"/>
<protein>
    <submittedName>
        <fullName evidence="2">Uncharacterized protein</fullName>
    </submittedName>
</protein>
<dbReference type="KEGG" id="aser:Asera_41270"/>
<organism evidence="2 3">
    <name type="scientific">Actinocatenispora sera</name>
    <dbReference type="NCBI Taxonomy" id="390989"/>
    <lineage>
        <taxon>Bacteria</taxon>
        <taxon>Bacillati</taxon>
        <taxon>Actinomycetota</taxon>
        <taxon>Actinomycetes</taxon>
        <taxon>Micromonosporales</taxon>
        <taxon>Micromonosporaceae</taxon>
        <taxon>Actinocatenispora</taxon>
    </lineage>
</organism>
<evidence type="ECO:0000313" key="2">
    <source>
        <dbReference type="EMBL" id="BCJ30019.1"/>
    </source>
</evidence>
<sequence>MRDAGSATVPSCWRTPNWATGRRSSVDNETFTEIGHRPGGTASDSRVEPDSRYADALRWDLDGTELSGTRDAGAYQHR</sequence>
<keyword evidence="3" id="KW-1185">Reference proteome</keyword>
<feature type="region of interest" description="Disordered" evidence="1">
    <location>
        <begin position="31"/>
        <end position="50"/>
    </location>
</feature>
<proteinExistence type="predicted"/>
<evidence type="ECO:0000256" key="1">
    <source>
        <dbReference type="SAM" id="MobiDB-lite"/>
    </source>
</evidence>
<gene>
    <name evidence="2" type="ORF">Asera_41270</name>
</gene>
<evidence type="ECO:0000313" key="3">
    <source>
        <dbReference type="Proteomes" id="UP000680750"/>
    </source>
</evidence>
<dbReference type="EMBL" id="AP023354">
    <property type="protein sequence ID" value="BCJ30019.1"/>
    <property type="molecule type" value="Genomic_DNA"/>
</dbReference>